<organism evidence="6 7">
    <name type="scientific">Thermoanaerobacterium xylanolyticum (strain ATCC 49914 / DSM 7097 / LX-11)</name>
    <dbReference type="NCBI Taxonomy" id="858215"/>
    <lineage>
        <taxon>Bacteria</taxon>
        <taxon>Bacillati</taxon>
        <taxon>Bacillota</taxon>
        <taxon>Clostridia</taxon>
        <taxon>Thermoanaerobacterales</taxon>
        <taxon>Thermoanaerobacteraceae</taxon>
        <taxon>Thermoanaerobacterium</taxon>
    </lineage>
</organism>
<dbReference type="STRING" id="858215.Thexy_2396"/>
<protein>
    <submittedName>
        <fullName evidence="6">Colicin V production protein</fullName>
    </submittedName>
</protein>
<evidence type="ECO:0000256" key="4">
    <source>
        <dbReference type="ARBA" id="ARBA00023136"/>
    </source>
</evidence>
<dbReference type="Proteomes" id="UP000007239">
    <property type="component" value="Chromosome"/>
</dbReference>
<dbReference type="EMBL" id="CP002739">
    <property type="protein sequence ID" value="AEF18390.1"/>
    <property type="molecule type" value="Genomic_DNA"/>
</dbReference>
<dbReference type="HOGENOM" id="CLU_1517242_0_0_9"/>
<dbReference type="GO" id="GO:0016020">
    <property type="term" value="C:membrane"/>
    <property type="evidence" value="ECO:0007669"/>
    <property type="project" value="UniProtKB-SubCell"/>
</dbReference>
<evidence type="ECO:0000256" key="5">
    <source>
        <dbReference type="SAM" id="Phobius"/>
    </source>
</evidence>
<keyword evidence="4 5" id="KW-0472">Membrane</keyword>
<keyword evidence="2 5" id="KW-0812">Transmembrane</keyword>
<name>F6BFT6_THEXL</name>
<dbReference type="PANTHER" id="PTHR37306">
    <property type="entry name" value="COLICIN V PRODUCTION PROTEIN"/>
    <property type="match status" value="1"/>
</dbReference>
<sequence>MNIVDVAILLIIAYFIYTGFIKGFIMTLYGMASIVLSWILTKRFYPVVEQLILRNNKLVSLIVKITGYGDAVLSGASMKMIVILISFVFTFLMSLLFLKTVAVIINKLMDYPVIRTFNRVGGGILGAIEGFAFLFLLFGLLSVVNSMLPLSYWTYIEKSQFAKLFLTDKDFVKLLLL</sequence>
<evidence type="ECO:0000313" key="6">
    <source>
        <dbReference type="EMBL" id="AEF18390.1"/>
    </source>
</evidence>
<feature type="transmembrane region" description="Helical" evidence="5">
    <location>
        <begin position="6"/>
        <end position="39"/>
    </location>
</feature>
<dbReference type="PANTHER" id="PTHR37306:SF1">
    <property type="entry name" value="COLICIN V PRODUCTION PROTEIN"/>
    <property type="match status" value="1"/>
</dbReference>
<dbReference type="KEGG" id="txy:Thexy_2396"/>
<feature type="transmembrane region" description="Helical" evidence="5">
    <location>
        <begin position="81"/>
        <end position="105"/>
    </location>
</feature>
<dbReference type="GO" id="GO:0009403">
    <property type="term" value="P:toxin biosynthetic process"/>
    <property type="evidence" value="ECO:0007669"/>
    <property type="project" value="InterPro"/>
</dbReference>
<evidence type="ECO:0000256" key="2">
    <source>
        <dbReference type="ARBA" id="ARBA00022692"/>
    </source>
</evidence>
<keyword evidence="3 5" id="KW-1133">Transmembrane helix</keyword>
<proteinExistence type="predicted"/>
<keyword evidence="7" id="KW-1185">Reference proteome</keyword>
<dbReference type="Pfam" id="PF02674">
    <property type="entry name" value="Colicin_V"/>
    <property type="match status" value="1"/>
</dbReference>
<reference evidence="6" key="1">
    <citation type="submission" date="2011-05" db="EMBL/GenBank/DDBJ databases">
        <title>Complete sequence of Thermoanaerobacterium xylanolyticum LX-11.</title>
        <authorList>
            <consortium name="US DOE Joint Genome Institute"/>
            <person name="Lucas S."/>
            <person name="Han J."/>
            <person name="Lapidus A."/>
            <person name="Cheng J.-F."/>
            <person name="Goodwin L."/>
            <person name="Pitluck S."/>
            <person name="Peters L."/>
            <person name="Mikhailova N."/>
            <person name="Lu M."/>
            <person name="Han C."/>
            <person name="Tapia R."/>
            <person name="Land M."/>
            <person name="Hauser L."/>
            <person name="Kyrpides N."/>
            <person name="Ivanova N."/>
            <person name="Pagani I."/>
            <person name="Hemme C."/>
            <person name="Woyke T."/>
        </authorList>
    </citation>
    <scope>NUCLEOTIDE SEQUENCE</scope>
    <source>
        <strain evidence="6">LX-11</strain>
    </source>
</reference>
<gene>
    <name evidence="6" type="ordered locus">Thexy_2396</name>
</gene>
<evidence type="ECO:0000313" key="7">
    <source>
        <dbReference type="Proteomes" id="UP000007239"/>
    </source>
</evidence>
<comment type="subcellular location">
    <subcellularLocation>
        <location evidence="1">Membrane</location>
        <topology evidence="1">Multi-pass membrane protein</topology>
    </subcellularLocation>
</comment>
<dbReference type="RefSeq" id="WP_013789111.1">
    <property type="nucleotide sequence ID" value="NC_015555.1"/>
</dbReference>
<feature type="transmembrane region" description="Helical" evidence="5">
    <location>
        <begin position="125"/>
        <end position="148"/>
    </location>
</feature>
<evidence type="ECO:0000256" key="3">
    <source>
        <dbReference type="ARBA" id="ARBA00022989"/>
    </source>
</evidence>
<dbReference type="AlphaFoldDB" id="F6BFT6"/>
<evidence type="ECO:0000256" key="1">
    <source>
        <dbReference type="ARBA" id="ARBA00004141"/>
    </source>
</evidence>
<accession>F6BFT6</accession>
<dbReference type="eggNOG" id="COG1286">
    <property type="taxonomic scope" value="Bacteria"/>
</dbReference>
<dbReference type="InterPro" id="IPR003825">
    <property type="entry name" value="Colicin-V_CvpA"/>
</dbReference>